<dbReference type="GO" id="GO:0051213">
    <property type="term" value="F:dioxygenase activity"/>
    <property type="evidence" value="ECO:0007669"/>
    <property type="project" value="UniProtKB-KW"/>
</dbReference>
<dbReference type="CDD" id="cd00421">
    <property type="entry name" value="intradiol_dioxygenase"/>
    <property type="match status" value="1"/>
</dbReference>
<feature type="region of interest" description="Disordered" evidence="5">
    <location>
        <begin position="1"/>
        <end position="23"/>
    </location>
</feature>
<dbReference type="SUPFAM" id="SSF51055">
    <property type="entry name" value="Carbohydrate binding domain"/>
    <property type="match status" value="1"/>
</dbReference>
<dbReference type="InterPro" id="IPR003610">
    <property type="entry name" value="CBM5/12"/>
</dbReference>
<comment type="similarity">
    <text evidence="1">Belongs to the intradiol ring-cleavage dioxygenase family.</text>
</comment>
<dbReference type="SMART" id="SM00495">
    <property type="entry name" value="ChtBD3"/>
    <property type="match status" value="1"/>
</dbReference>
<evidence type="ECO:0000256" key="5">
    <source>
        <dbReference type="SAM" id="MobiDB-lite"/>
    </source>
</evidence>
<dbReference type="InterPro" id="IPR006311">
    <property type="entry name" value="TAT_signal"/>
</dbReference>
<dbReference type="Gene3D" id="2.60.130.10">
    <property type="entry name" value="Aromatic compound dioxygenase"/>
    <property type="match status" value="1"/>
</dbReference>
<feature type="domain" description="Chitin-binding type-3" evidence="6">
    <location>
        <begin position="256"/>
        <end position="302"/>
    </location>
</feature>
<dbReference type="Pfam" id="PF02839">
    <property type="entry name" value="CBM_5_12"/>
    <property type="match status" value="1"/>
</dbReference>
<dbReference type="InterPro" id="IPR050770">
    <property type="entry name" value="Intradiol_RC_Dioxygenase"/>
</dbReference>
<organism evidence="7 8">
    <name type="scientific">Catenulispora subtropica</name>
    <dbReference type="NCBI Taxonomy" id="450798"/>
    <lineage>
        <taxon>Bacteria</taxon>
        <taxon>Bacillati</taxon>
        <taxon>Actinomycetota</taxon>
        <taxon>Actinomycetes</taxon>
        <taxon>Catenulisporales</taxon>
        <taxon>Catenulisporaceae</taxon>
        <taxon>Catenulispora</taxon>
    </lineage>
</organism>
<dbReference type="InterPro" id="IPR000627">
    <property type="entry name" value="Intradiol_dOase_C"/>
</dbReference>
<dbReference type="Proteomes" id="UP001499854">
    <property type="component" value="Unassembled WGS sequence"/>
</dbReference>
<accession>A0ABN2RHN2</accession>
<keyword evidence="2" id="KW-0378">Hydrolase</keyword>
<evidence type="ECO:0000313" key="8">
    <source>
        <dbReference type="Proteomes" id="UP001499854"/>
    </source>
</evidence>
<dbReference type="Gene3D" id="2.10.10.20">
    <property type="entry name" value="Carbohydrate-binding module superfamily 5/12"/>
    <property type="match status" value="1"/>
</dbReference>
<feature type="region of interest" description="Disordered" evidence="5">
    <location>
        <begin position="80"/>
        <end position="105"/>
    </location>
</feature>
<dbReference type="PROSITE" id="PS51318">
    <property type="entry name" value="TAT"/>
    <property type="match status" value="1"/>
</dbReference>
<reference evidence="7 8" key="1">
    <citation type="journal article" date="2019" name="Int. J. Syst. Evol. Microbiol.">
        <title>The Global Catalogue of Microorganisms (GCM) 10K type strain sequencing project: providing services to taxonomists for standard genome sequencing and annotation.</title>
        <authorList>
            <consortium name="The Broad Institute Genomics Platform"/>
            <consortium name="The Broad Institute Genome Sequencing Center for Infectious Disease"/>
            <person name="Wu L."/>
            <person name="Ma J."/>
        </authorList>
    </citation>
    <scope>NUCLEOTIDE SEQUENCE [LARGE SCALE GENOMIC DNA]</scope>
    <source>
        <strain evidence="7 8">JCM 16013</strain>
    </source>
</reference>
<dbReference type="CDD" id="cd12214">
    <property type="entry name" value="ChiA1_BD"/>
    <property type="match status" value="1"/>
</dbReference>
<comment type="caution">
    <text evidence="7">The sequence shown here is derived from an EMBL/GenBank/DDBJ whole genome shotgun (WGS) entry which is preliminary data.</text>
</comment>
<sequence>MSTHEDPAAQSPPSADPTPPGITRKSLLRAAVATGFAVPLIGTAAAAVAMADDRSAKFTTVPGPAGAPLAVTPACHDGDAPTIDQTEGPYFEPGSPQTTVLTGPGGGTPLTVSGVVYGLACQPIANALLDFWQADNGGNYDMSGYNFRGHQYTDSQGRFSLTTIVPGLYPGRTKHIHVKVQAPNQPILTTQLYFPGVPQNSTDTIYDPRLLMTVTQHGSGVAGAFDFVLNVQQDPGPPPTSSPPSSPPPTSPPPGGGTWQPDHTYAAGDVVTYGGATYTCLQGHTSMVGWEPPNVPALWQRQ</sequence>
<evidence type="ECO:0000256" key="1">
    <source>
        <dbReference type="ARBA" id="ARBA00007825"/>
    </source>
</evidence>
<keyword evidence="3 7" id="KW-0223">Dioxygenase</keyword>
<evidence type="ECO:0000313" key="7">
    <source>
        <dbReference type="EMBL" id="GAA1969367.1"/>
    </source>
</evidence>
<evidence type="ECO:0000256" key="2">
    <source>
        <dbReference type="ARBA" id="ARBA00022801"/>
    </source>
</evidence>
<gene>
    <name evidence="7" type="ORF">GCM10009838_30030</name>
</gene>
<feature type="region of interest" description="Disordered" evidence="5">
    <location>
        <begin position="231"/>
        <end position="265"/>
    </location>
</feature>
<dbReference type="RefSeq" id="WP_344657621.1">
    <property type="nucleotide sequence ID" value="NZ_BAAAQM010000015.1"/>
</dbReference>
<dbReference type="Pfam" id="PF00775">
    <property type="entry name" value="Dioxygenase_C"/>
    <property type="match status" value="1"/>
</dbReference>
<name>A0ABN2RHN2_9ACTN</name>
<proteinExistence type="inferred from homology"/>
<dbReference type="PANTHER" id="PTHR33711:SF11">
    <property type="entry name" value="DIOXYGENASE"/>
    <property type="match status" value="1"/>
</dbReference>
<dbReference type="InterPro" id="IPR015889">
    <property type="entry name" value="Intradiol_dOase_core"/>
</dbReference>
<protein>
    <submittedName>
        <fullName evidence="7">Dioxygenase</fullName>
    </submittedName>
</protein>
<evidence type="ECO:0000256" key="3">
    <source>
        <dbReference type="ARBA" id="ARBA00022964"/>
    </source>
</evidence>
<evidence type="ECO:0000256" key="4">
    <source>
        <dbReference type="ARBA" id="ARBA00023002"/>
    </source>
</evidence>
<feature type="compositionally biased region" description="Pro residues" evidence="5">
    <location>
        <begin position="235"/>
        <end position="255"/>
    </location>
</feature>
<dbReference type="PANTHER" id="PTHR33711">
    <property type="entry name" value="DIOXYGENASE, PUTATIVE (AFU_ORTHOLOGUE AFUA_2G02910)-RELATED"/>
    <property type="match status" value="1"/>
</dbReference>
<dbReference type="SUPFAM" id="SSF49482">
    <property type="entry name" value="Aromatic compound dioxygenase"/>
    <property type="match status" value="1"/>
</dbReference>
<keyword evidence="4" id="KW-0560">Oxidoreductase</keyword>
<dbReference type="EMBL" id="BAAAQM010000015">
    <property type="protein sequence ID" value="GAA1969367.1"/>
    <property type="molecule type" value="Genomic_DNA"/>
</dbReference>
<evidence type="ECO:0000259" key="6">
    <source>
        <dbReference type="SMART" id="SM00495"/>
    </source>
</evidence>
<dbReference type="InterPro" id="IPR036573">
    <property type="entry name" value="CBM_sf_5/12"/>
</dbReference>
<keyword evidence="8" id="KW-1185">Reference proteome</keyword>